<dbReference type="EMBL" id="ABOU02000028">
    <property type="protein sequence ID" value="EDY33251.1"/>
    <property type="molecule type" value="Genomic_DNA"/>
</dbReference>
<dbReference type="InterPro" id="IPR027417">
    <property type="entry name" value="P-loop_NTPase"/>
</dbReference>
<sequence length="336" mass="39473">MICEKAEERSGQAQFVICDVQREYAENLMNIISEKLKEEYQFHLFWNLQQLKEFSEKMPISRLLIAEEYPVEKRKEILAENRYLLTEKRSQEKEREGEDDWFQEEVPVYRYQSAEIILQKVTGRMELKEKVVADTSVRGLIGVYSPIHRIGKTKFAIRTARQLGRSVPVLYLNLEGNSGDNYYFQNREGNDLGDLLYYMRQDNMNLGLKLVGMIRQKGGVDYIPAIRNEQDFRNVDREEWLRLFEAILEKSIYEILLLDLGDSINGLYQILENCGRIYTPYIDEGIAKAKLDQYEKSLRISGHGEILSRTVKKRIGRTKMQERYLPGKRGEAQKDE</sequence>
<organism evidence="1 2">
    <name type="scientific">[Ruminococcus] lactaris ATCC 29176</name>
    <dbReference type="NCBI Taxonomy" id="471875"/>
    <lineage>
        <taxon>Bacteria</taxon>
        <taxon>Bacillati</taxon>
        <taxon>Bacillota</taxon>
        <taxon>Clostridia</taxon>
        <taxon>Lachnospirales</taxon>
        <taxon>Lachnospiraceae</taxon>
        <taxon>Mediterraneibacter</taxon>
    </lineage>
</organism>
<gene>
    <name evidence="1" type="ORF">RUMLAC_01006</name>
</gene>
<proteinExistence type="predicted"/>
<dbReference type="eggNOG" id="COG1192">
    <property type="taxonomic scope" value="Bacteria"/>
</dbReference>
<dbReference type="GeneID" id="77332850"/>
<dbReference type="Gene3D" id="3.40.50.10850">
    <property type="entry name" value="Ntrc-like two-domain protein"/>
    <property type="match status" value="1"/>
</dbReference>
<keyword evidence="2" id="KW-1185">Reference proteome</keyword>
<dbReference type="HOGENOM" id="CLU_062212_0_0_9"/>
<dbReference type="RefSeq" id="WP_005608477.1">
    <property type="nucleotide sequence ID" value="NZ_CP102292.1"/>
</dbReference>
<name>B5CNH0_9FIRM</name>
<dbReference type="AlphaFoldDB" id="B5CNH0"/>
<evidence type="ECO:0000313" key="2">
    <source>
        <dbReference type="Proteomes" id="UP000003254"/>
    </source>
</evidence>
<evidence type="ECO:0000313" key="1">
    <source>
        <dbReference type="EMBL" id="EDY33251.1"/>
    </source>
</evidence>
<accession>B5CNH0</accession>
<protein>
    <submittedName>
        <fullName evidence="1">Uncharacterized protein</fullName>
    </submittedName>
</protein>
<reference evidence="1 2" key="1">
    <citation type="submission" date="2008-08" db="EMBL/GenBank/DDBJ databases">
        <title>Draft genome sequence of Ruminococcus lactaris ATCC 29176.</title>
        <authorList>
            <person name="Sudarsanam P."/>
            <person name="Ley R."/>
            <person name="Guruge J."/>
            <person name="Turnbaugh P.J."/>
            <person name="Mahowald M."/>
            <person name="Liep D."/>
            <person name="Gordon J."/>
        </authorList>
    </citation>
    <scope>NUCLEOTIDE SEQUENCE [LARGE SCALE GENOMIC DNA]</scope>
    <source>
        <strain evidence="1 2">ATCC 29176</strain>
    </source>
</reference>
<reference evidence="1 2" key="2">
    <citation type="submission" date="2008-08" db="EMBL/GenBank/DDBJ databases">
        <authorList>
            <person name="Fulton L."/>
            <person name="Clifton S."/>
            <person name="Fulton B."/>
            <person name="Xu J."/>
            <person name="Minx P."/>
            <person name="Pepin K.H."/>
            <person name="Johnson M."/>
            <person name="Bhonagiri V."/>
            <person name="Nash W.E."/>
            <person name="Mardis E.R."/>
            <person name="Wilson R.K."/>
        </authorList>
    </citation>
    <scope>NUCLEOTIDE SEQUENCE [LARGE SCALE GENOMIC DNA]</scope>
    <source>
        <strain evidence="1 2">ATCC 29176</strain>
    </source>
</reference>
<comment type="caution">
    <text evidence="1">The sequence shown here is derived from an EMBL/GenBank/DDBJ whole genome shotgun (WGS) entry which is preliminary data.</text>
</comment>
<dbReference type="Proteomes" id="UP000003254">
    <property type="component" value="Unassembled WGS sequence"/>
</dbReference>
<dbReference type="Gene3D" id="3.40.50.300">
    <property type="entry name" value="P-loop containing nucleotide triphosphate hydrolases"/>
    <property type="match status" value="1"/>
</dbReference>